<dbReference type="InterPro" id="IPR036259">
    <property type="entry name" value="MFS_trans_sf"/>
</dbReference>
<dbReference type="PANTHER" id="PTHR43045:SF1">
    <property type="entry name" value="SHIKIMATE TRANSPORTER"/>
    <property type="match status" value="1"/>
</dbReference>
<keyword evidence="10" id="KW-1185">Reference proteome</keyword>
<comment type="subcellular location">
    <subcellularLocation>
        <location evidence="1">Cell membrane</location>
        <topology evidence="1">Multi-pass membrane protein</topology>
    </subcellularLocation>
</comment>
<keyword evidence="3" id="KW-1003">Cell membrane</keyword>
<feature type="transmembrane region" description="Helical" evidence="7">
    <location>
        <begin position="99"/>
        <end position="117"/>
    </location>
</feature>
<dbReference type="RefSeq" id="WP_345225985.1">
    <property type="nucleotide sequence ID" value="NZ_BAAAXE010000013.1"/>
</dbReference>
<evidence type="ECO:0000256" key="7">
    <source>
        <dbReference type="SAM" id="Phobius"/>
    </source>
</evidence>
<sequence>MPAFPVPTGAPPAGGAAADAAQMRRVAFSSLLGTVVEYYDFLLYGTVAALVFGTAFFPGASVAAGTVAAFGTFAAGYLARPLGGIVFGHFGDRLGRKKMLVLTMVLMGAASALIGLLPDYRAIGIAAPVLLVLLRVVQGLAIGGEWGGATLMVVKHAAPGRRGAWSGVMQSGTSLGFLLSAGVVAAANSLLTPGQFMAWGWRVPFLFSVVLMAVGLYTRLKVTESPLFREAAAKAAQAGPPPRMPLLTVLGQPRTALLAAAVGLGPFALTGLVTTYMLTYATGIGYSVGEVMNGLLVVSVTGLFTIPAFAALSDRLGRRRVVLGAAVLGLVAVKPVYVLVDSGEPGLLVLGMASVMVVQHAMYAPLAPMLSELFATGVRYTGASLGYQLSALVGSGLVPLAASSLHASFPGSTPLVLLAGGCVLTSLLAAWRLRETRGDAL</sequence>
<dbReference type="InterPro" id="IPR011701">
    <property type="entry name" value="MFS"/>
</dbReference>
<organism evidence="9 10">
    <name type="scientific">Streptomyces cremeus</name>
    <dbReference type="NCBI Taxonomy" id="66881"/>
    <lineage>
        <taxon>Bacteria</taxon>
        <taxon>Bacillati</taxon>
        <taxon>Actinomycetota</taxon>
        <taxon>Actinomycetes</taxon>
        <taxon>Kitasatosporales</taxon>
        <taxon>Streptomycetaceae</taxon>
        <taxon>Streptomyces</taxon>
    </lineage>
</organism>
<feature type="transmembrane region" description="Helical" evidence="7">
    <location>
        <begin position="164"/>
        <end position="187"/>
    </location>
</feature>
<gene>
    <name evidence="9" type="ORF">ACFFTU_25310</name>
</gene>
<feature type="transmembrane region" description="Helical" evidence="7">
    <location>
        <begin position="123"/>
        <end position="143"/>
    </location>
</feature>
<feature type="transmembrane region" description="Helical" evidence="7">
    <location>
        <begin position="291"/>
        <end position="312"/>
    </location>
</feature>
<accession>A0ABV5PJB2</accession>
<keyword evidence="5 7" id="KW-1133">Transmembrane helix</keyword>
<dbReference type="Pfam" id="PF07690">
    <property type="entry name" value="MFS_1"/>
    <property type="match status" value="1"/>
</dbReference>
<dbReference type="InterPro" id="IPR020846">
    <property type="entry name" value="MFS_dom"/>
</dbReference>
<feature type="transmembrane region" description="Helical" evidence="7">
    <location>
        <begin position="47"/>
        <end position="78"/>
    </location>
</feature>
<dbReference type="CDD" id="cd17369">
    <property type="entry name" value="MFS_ShiA_like"/>
    <property type="match status" value="1"/>
</dbReference>
<evidence type="ECO:0000313" key="9">
    <source>
        <dbReference type="EMBL" id="MFB9523266.1"/>
    </source>
</evidence>
<feature type="domain" description="Major facilitator superfamily (MFS) profile" evidence="8">
    <location>
        <begin position="26"/>
        <end position="437"/>
    </location>
</feature>
<dbReference type="SUPFAM" id="SSF103473">
    <property type="entry name" value="MFS general substrate transporter"/>
    <property type="match status" value="1"/>
</dbReference>
<feature type="transmembrane region" description="Helical" evidence="7">
    <location>
        <begin position="415"/>
        <end position="433"/>
    </location>
</feature>
<evidence type="ECO:0000256" key="1">
    <source>
        <dbReference type="ARBA" id="ARBA00004651"/>
    </source>
</evidence>
<evidence type="ECO:0000259" key="8">
    <source>
        <dbReference type="PROSITE" id="PS50850"/>
    </source>
</evidence>
<feature type="transmembrane region" description="Helical" evidence="7">
    <location>
        <begin position="387"/>
        <end position="409"/>
    </location>
</feature>
<keyword evidence="2" id="KW-0813">Transport</keyword>
<protein>
    <submittedName>
        <fullName evidence="9">MFS transporter</fullName>
    </submittedName>
</protein>
<comment type="caution">
    <text evidence="9">The sequence shown here is derived from an EMBL/GenBank/DDBJ whole genome shotgun (WGS) entry which is preliminary data.</text>
</comment>
<evidence type="ECO:0000256" key="5">
    <source>
        <dbReference type="ARBA" id="ARBA00022989"/>
    </source>
</evidence>
<dbReference type="PROSITE" id="PS50850">
    <property type="entry name" value="MFS"/>
    <property type="match status" value="1"/>
</dbReference>
<dbReference type="EMBL" id="JBHMCR010000017">
    <property type="protein sequence ID" value="MFB9523266.1"/>
    <property type="molecule type" value="Genomic_DNA"/>
</dbReference>
<reference evidence="9 10" key="1">
    <citation type="submission" date="2024-09" db="EMBL/GenBank/DDBJ databases">
        <authorList>
            <person name="Sun Q."/>
            <person name="Mori K."/>
        </authorList>
    </citation>
    <scope>NUCLEOTIDE SEQUENCE [LARGE SCALE GENOMIC DNA]</scope>
    <source>
        <strain evidence="9 10">JCM 4362</strain>
    </source>
</reference>
<dbReference type="Gene3D" id="1.20.1250.20">
    <property type="entry name" value="MFS general substrate transporter like domains"/>
    <property type="match status" value="2"/>
</dbReference>
<feature type="transmembrane region" description="Helical" evidence="7">
    <location>
        <begin position="346"/>
        <end position="366"/>
    </location>
</feature>
<evidence type="ECO:0000256" key="3">
    <source>
        <dbReference type="ARBA" id="ARBA00022475"/>
    </source>
</evidence>
<dbReference type="Proteomes" id="UP001589718">
    <property type="component" value="Unassembled WGS sequence"/>
</dbReference>
<evidence type="ECO:0000313" key="10">
    <source>
        <dbReference type="Proteomes" id="UP001589718"/>
    </source>
</evidence>
<keyword evidence="4 7" id="KW-0812">Transmembrane</keyword>
<feature type="transmembrane region" description="Helical" evidence="7">
    <location>
        <begin position="199"/>
        <end position="220"/>
    </location>
</feature>
<evidence type="ECO:0000256" key="4">
    <source>
        <dbReference type="ARBA" id="ARBA00022692"/>
    </source>
</evidence>
<feature type="transmembrane region" description="Helical" evidence="7">
    <location>
        <begin position="256"/>
        <end position="279"/>
    </location>
</feature>
<evidence type="ECO:0000256" key="6">
    <source>
        <dbReference type="ARBA" id="ARBA00023136"/>
    </source>
</evidence>
<evidence type="ECO:0000256" key="2">
    <source>
        <dbReference type="ARBA" id="ARBA00022448"/>
    </source>
</evidence>
<keyword evidence="6 7" id="KW-0472">Membrane</keyword>
<proteinExistence type="predicted"/>
<feature type="transmembrane region" description="Helical" evidence="7">
    <location>
        <begin position="321"/>
        <end position="340"/>
    </location>
</feature>
<dbReference type="PANTHER" id="PTHR43045">
    <property type="entry name" value="SHIKIMATE TRANSPORTER"/>
    <property type="match status" value="1"/>
</dbReference>
<name>A0ABV5PJB2_STRCM</name>